<organism evidence="1">
    <name type="scientific">CrAss-like virus sp. ctUXy6</name>
    <dbReference type="NCBI Taxonomy" id="2825835"/>
    <lineage>
        <taxon>Viruses</taxon>
        <taxon>Duplodnaviria</taxon>
        <taxon>Heunggongvirae</taxon>
        <taxon>Uroviricota</taxon>
        <taxon>Caudoviricetes</taxon>
        <taxon>Crassvirales</taxon>
    </lineage>
</organism>
<proteinExistence type="predicted"/>
<dbReference type="EMBL" id="BK016212">
    <property type="protein sequence ID" value="DAG02608.1"/>
    <property type="molecule type" value="Genomic_DNA"/>
</dbReference>
<sequence length="74" mass="9025">MDFKQCKVLADIKYCEATNVEYEQYYKDNYDNNFELTEPDTEYDGYIVILYDGQPEWFSKELFKQEIEPNLRTE</sequence>
<name>A0A8S5V7C9_9CAUD</name>
<evidence type="ECO:0000313" key="1">
    <source>
        <dbReference type="EMBL" id="DAG02608.1"/>
    </source>
</evidence>
<protein>
    <submittedName>
        <fullName evidence="1">Uncharacterized protein</fullName>
    </submittedName>
</protein>
<reference evidence="1" key="1">
    <citation type="journal article" date="2021" name="Proc. Natl. Acad. Sci. U.S.A.">
        <title>A Catalog of Tens of Thousands of Viruses from Human Metagenomes Reveals Hidden Associations with Chronic Diseases.</title>
        <authorList>
            <person name="Tisza M.J."/>
            <person name="Buck C.B."/>
        </authorList>
    </citation>
    <scope>NUCLEOTIDE SEQUENCE</scope>
    <source>
        <strain evidence="1">CtUXy6</strain>
    </source>
</reference>
<accession>A0A8S5V7C9</accession>